<keyword evidence="5" id="KW-1185">Reference proteome</keyword>
<dbReference type="AlphaFoldDB" id="A0A7X0PCC1"/>
<sequence length="299" mass="30626">MDLVALLPWWAGVGLALLGYLLLSQLAAAWAQPVVAHPGQTGALVQGALLGALATLGQYVVPVVCLAGAALSAWRRHQRRALVDAVAHAPAAGTIEGMSWSEFEMLVGEAYRLQGFQVTETGGGGPDGGVDLVLTRGGETFLVQCRQWRASKVGVDTVRELFGVMAARGATGGFVVTSGRFTNEAKLFTQGRNLQLVDGPRLLAMLQQAQQSRSAVAAVIAAHGGVHHAPVAAPAAAPARPAMPAAAGAPAPATAPAQPGCPKCGNGMVRRIARTGSNAGGAFWGCSSFPACRGVRQVD</sequence>
<feature type="domain" description="Restriction endonuclease type IV Mrr" evidence="3">
    <location>
        <begin position="96"/>
        <end position="206"/>
    </location>
</feature>
<accession>A0A7X0PCC1</accession>
<dbReference type="GO" id="GO:0005694">
    <property type="term" value="C:chromosome"/>
    <property type="evidence" value="ECO:0007669"/>
    <property type="project" value="InterPro"/>
</dbReference>
<feature type="domain" description="DNA topoisomerase type IA zn finger" evidence="2">
    <location>
        <begin position="261"/>
        <end position="297"/>
    </location>
</feature>
<dbReference type="Pfam" id="PF01396">
    <property type="entry name" value="Zn_ribbon_Top1"/>
    <property type="match status" value="1"/>
</dbReference>
<dbReference type="Gene3D" id="3.30.65.10">
    <property type="entry name" value="Bacterial Topoisomerase I, domain 1"/>
    <property type="match status" value="1"/>
</dbReference>
<dbReference type="GO" id="GO:0006265">
    <property type="term" value="P:DNA topological change"/>
    <property type="evidence" value="ECO:0007669"/>
    <property type="project" value="InterPro"/>
</dbReference>
<gene>
    <name evidence="4" type="ORF">HNP48_001585</name>
</gene>
<dbReference type="PANTHER" id="PTHR30015:SF7">
    <property type="entry name" value="TYPE IV METHYL-DIRECTED RESTRICTION ENZYME ECOKMRR"/>
    <property type="match status" value="1"/>
</dbReference>
<dbReference type="Proteomes" id="UP000575083">
    <property type="component" value="Unassembled WGS sequence"/>
</dbReference>
<dbReference type="GO" id="GO:0003916">
    <property type="term" value="F:DNA topoisomerase activity"/>
    <property type="evidence" value="ECO:0007669"/>
    <property type="project" value="InterPro"/>
</dbReference>
<dbReference type="EMBL" id="JACHLK010000002">
    <property type="protein sequence ID" value="MBB6558921.1"/>
    <property type="molecule type" value="Genomic_DNA"/>
</dbReference>
<dbReference type="GO" id="GO:0003677">
    <property type="term" value="F:DNA binding"/>
    <property type="evidence" value="ECO:0007669"/>
    <property type="project" value="InterPro"/>
</dbReference>
<dbReference type="InterPro" id="IPR013498">
    <property type="entry name" value="Topo_IA_Znf"/>
</dbReference>
<dbReference type="SUPFAM" id="SSF57783">
    <property type="entry name" value="Zinc beta-ribbon"/>
    <property type="match status" value="1"/>
</dbReference>
<protein>
    <submittedName>
        <fullName evidence="4">Restriction system protein</fullName>
    </submittedName>
</protein>
<evidence type="ECO:0000313" key="5">
    <source>
        <dbReference type="Proteomes" id="UP000575083"/>
    </source>
</evidence>
<dbReference type="Pfam" id="PF04471">
    <property type="entry name" value="Mrr_cat"/>
    <property type="match status" value="1"/>
</dbReference>
<dbReference type="Gene3D" id="3.40.1350.10">
    <property type="match status" value="1"/>
</dbReference>
<dbReference type="SUPFAM" id="SSF52980">
    <property type="entry name" value="Restriction endonuclease-like"/>
    <property type="match status" value="1"/>
</dbReference>
<keyword evidence="1" id="KW-0472">Membrane</keyword>
<dbReference type="InterPro" id="IPR011335">
    <property type="entry name" value="Restrct_endonuc-II-like"/>
</dbReference>
<dbReference type="InterPro" id="IPR052906">
    <property type="entry name" value="Type_IV_Methyl-Rstrct_Enzyme"/>
</dbReference>
<name>A0A7X0PCC1_9BURK</name>
<dbReference type="GO" id="GO:0015666">
    <property type="term" value="F:restriction endodeoxyribonuclease activity"/>
    <property type="evidence" value="ECO:0007669"/>
    <property type="project" value="TreeGrafter"/>
</dbReference>
<keyword evidence="1" id="KW-1133">Transmembrane helix</keyword>
<evidence type="ECO:0000313" key="4">
    <source>
        <dbReference type="EMBL" id="MBB6558921.1"/>
    </source>
</evidence>
<evidence type="ECO:0000259" key="2">
    <source>
        <dbReference type="Pfam" id="PF01396"/>
    </source>
</evidence>
<evidence type="ECO:0000256" key="1">
    <source>
        <dbReference type="SAM" id="Phobius"/>
    </source>
</evidence>
<dbReference type="GO" id="GO:0009307">
    <property type="term" value="P:DNA restriction-modification system"/>
    <property type="evidence" value="ECO:0007669"/>
    <property type="project" value="InterPro"/>
</dbReference>
<dbReference type="InterPro" id="IPR007560">
    <property type="entry name" value="Restrct_endonuc_IV_Mrr"/>
</dbReference>
<keyword evidence="1" id="KW-0812">Transmembrane</keyword>
<proteinExistence type="predicted"/>
<reference evidence="4 5" key="1">
    <citation type="submission" date="2020-08" db="EMBL/GenBank/DDBJ databases">
        <title>Functional genomics of gut bacteria from endangered species of beetles.</title>
        <authorList>
            <person name="Carlos-Shanley C."/>
        </authorList>
    </citation>
    <scope>NUCLEOTIDE SEQUENCE [LARGE SCALE GENOMIC DNA]</scope>
    <source>
        <strain evidence="4 5">S00198</strain>
    </source>
</reference>
<dbReference type="PANTHER" id="PTHR30015">
    <property type="entry name" value="MRR RESTRICTION SYSTEM PROTEIN"/>
    <property type="match status" value="1"/>
</dbReference>
<feature type="transmembrane region" description="Helical" evidence="1">
    <location>
        <begin position="47"/>
        <end position="71"/>
    </location>
</feature>
<comment type="caution">
    <text evidence="4">The sequence shown here is derived from an EMBL/GenBank/DDBJ whole genome shotgun (WGS) entry which is preliminary data.</text>
</comment>
<organism evidence="4 5">
    <name type="scientific">Acidovorax soli</name>
    <dbReference type="NCBI Taxonomy" id="592050"/>
    <lineage>
        <taxon>Bacteria</taxon>
        <taxon>Pseudomonadati</taxon>
        <taxon>Pseudomonadota</taxon>
        <taxon>Betaproteobacteria</taxon>
        <taxon>Burkholderiales</taxon>
        <taxon>Comamonadaceae</taxon>
        <taxon>Acidovorax</taxon>
    </lineage>
</organism>
<dbReference type="InterPro" id="IPR011856">
    <property type="entry name" value="tRNA_endonuc-like_dom_sf"/>
</dbReference>
<evidence type="ECO:0000259" key="3">
    <source>
        <dbReference type="Pfam" id="PF04471"/>
    </source>
</evidence>